<keyword evidence="3" id="KW-0630">Potassium</keyword>
<dbReference type="GO" id="GO:0015079">
    <property type="term" value="F:potassium ion transmembrane transporter activity"/>
    <property type="evidence" value="ECO:0007669"/>
    <property type="project" value="InterPro"/>
</dbReference>
<dbReference type="GO" id="GO:0005886">
    <property type="term" value="C:plasma membrane"/>
    <property type="evidence" value="ECO:0007669"/>
    <property type="project" value="InterPro"/>
</dbReference>
<dbReference type="Gene3D" id="3.40.50.720">
    <property type="entry name" value="NAD(P)-binding Rossmann-like Domain"/>
    <property type="match status" value="1"/>
</dbReference>
<evidence type="ECO:0000256" key="4">
    <source>
        <dbReference type="ARBA" id="ARBA00023027"/>
    </source>
</evidence>
<reference evidence="7" key="2">
    <citation type="journal article" date="2021" name="PeerJ">
        <title>Extensive microbial diversity within the chicken gut microbiome revealed by metagenomics and culture.</title>
        <authorList>
            <person name="Gilroy R."/>
            <person name="Ravi A."/>
            <person name="Getino M."/>
            <person name="Pursley I."/>
            <person name="Horton D.L."/>
            <person name="Alikhan N.F."/>
            <person name="Baker D."/>
            <person name="Gharbi K."/>
            <person name="Hall N."/>
            <person name="Watson M."/>
            <person name="Adriaenssens E.M."/>
            <person name="Foster-Nyarko E."/>
            <person name="Jarju S."/>
            <person name="Secka A."/>
            <person name="Antonio M."/>
            <person name="Oren A."/>
            <person name="Chaudhuri R.R."/>
            <person name="La Ragione R."/>
            <person name="Hildebrand F."/>
            <person name="Pallen M.J."/>
        </authorList>
    </citation>
    <scope>NUCLEOTIDE SEQUENCE</scope>
    <source>
        <strain evidence="7">11159</strain>
    </source>
</reference>
<dbReference type="Proteomes" id="UP000823613">
    <property type="component" value="Unassembled WGS sequence"/>
</dbReference>
<dbReference type="AlphaFoldDB" id="A0A9D9DJR2"/>
<evidence type="ECO:0000256" key="1">
    <source>
        <dbReference type="ARBA" id="ARBA00017378"/>
    </source>
</evidence>
<keyword evidence="4" id="KW-0520">NAD</keyword>
<reference evidence="7" key="1">
    <citation type="submission" date="2020-10" db="EMBL/GenBank/DDBJ databases">
        <authorList>
            <person name="Gilroy R."/>
        </authorList>
    </citation>
    <scope>NUCLEOTIDE SEQUENCE</scope>
    <source>
        <strain evidence="7">11159</strain>
    </source>
</reference>
<organism evidence="7 8">
    <name type="scientific">Candidatus Onthovivens merdipullorum</name>
    <dbReference type="NCBI Taxonomy" id="2840889"/>
    <lineage>
        <taxon>Bacteria</taxon>
        <taxon>Bacillati</taxon>
        <taxon>Bacillota</taxon>
        <taxon>Bacilli</taxon>
        <taxon>Bacillales</taxon>
        <taxon>Candidatus Onthovivens</taxon>
    </lineage>
</organism>
<evidence type="ECO:0000256" key="3">
    <source>
        <dbReference type="ARBA" id="ARBA00022958"/>
    </source>
</evidence>
<dbReference type="SUPFAM" id="SSF116726">
    <property type="entry name" value="TrkA C-terminal domain-like"/>
    <property type="match status" value="1"/>
</dbReference>
<dbReference type="EMBL" id="JADIMY010000112">
    <property type="protein sequence ID" value="MBO8427980.1"/>
    <property type="molecule type" value="Genomic_DNA"/>
</dbReference>
<protein>
    <recommendedName>
        <fullName evidence="1">Trk system potassium uptake protein TrkA</fullName>
    </recommendedName>
</protein>
<feature type="domain" description="RCK N-terminal" evidence="5">
    <location>
        <begin position="1"/>
        <end position="118"/>
    </location>
</feature>
<comment type="caution">
    <text evidence="7">The sequence shown here is derived from an EMBL/GenBank/DDBJ whole genome shotgun (WGS) entry which is preliminary data.</text>
</comment>
<evidence type="ECO:0000259" key="5">
    <source>
        <dbReference type="PROSITE" id="PS51201"/>
    </source>
</evidence>
<dbReference type="PRINTS" id="PR00335">
    <property type="entry name" value="KUPTAKETRKA"/>
</dbReference>
<feature type="domain" description="RCK C-terminal" evidence="6">
    <location>
        <begin position="135"/>
        <end position="216"/>
    </location>
</feature>
<dbReference type="PANTHER" id="PTHR43833:SF8">
    <property type="entry name" value="TRK SYSTEM POTASSIUM UPTAKE PROTEIN TRKA"/>
    <property type="match status" value="1"/>
</dbReference>
<dbReference type="InterPro" id="IPR050721">
    <property type="entry name" value="Trk_Ktr_HKT_K-transport"/>
</dbReference>
<dbReference type="InterPro" id="IPR036291">
    <property type="entry name" value="NAD(P)-bd_dom_sf"/>
</dbReference>
<keyword evidence="2" id="KW-0813">Transport</keyword>
<evidence type="ECO:0000313" key="7">
    <source>
        <dbReference type="EMBL" id="MBO8427980.1"/>
    </source>
</evidence>
<dbReference type="Gene3D" id="3.30.70.1450">
    <property type="entry name" value="Regulator of K+ conductance, C-terminal domain"/>
    <property type="match status" value="1"/>
</dbReference>
<dbReference type="InterPro" id="IPR036721">
    <property type="entry name" value="RCK_C_sf"/>
</dbReference>
<dbReference type="Pfam" id="PF02254">
    <property type="entry name" value="TrkA_N"/>
    <property type="match status" value="1"/>
</dbReference>
<evidence type="ECO:0000313" key="8">
    <source>
        <dbReference type="Proteomes" id="UP000823613"/>
    </source>
</evidence>
<sequence>MKILIIGCGKLGAGLAIELYKKGHTISIVDKDEDAFYNLGADFNGTIVCGNGYDKDVLMEAEIEYVDAVVCATGNDEINAVAAKIAKDIFYVKYVVARLYNPRKAKIFEALGIKAISTTGFSINRAIELLSFKMMDSLALLGNDASTEIIRIIATPSIDGLKVSEVCEENEFKLIAIVRKDTSFIPKSDDYIETYDTLYFVCKSESKRKLKIILGI</sequence>
<dbReference type="PANTHER" id="PTHR43833">
    <property type="entry name" value="POTASSIUM CHANNEL PROTEIN 2-RELATED-RELATED"/>
    <property type="match status" value="1"/>
</dbReference>
<keyword evidence="2" id="KW-0633">Potassium transport</keyword>
<dbReference type="InterPro" id="IPR006037">
    <property type="entry name" value="RCK_C"/>
</dbReference>
<dbReference type="InterPro" id="IPR003148">
    <property type="entry name" value="RCK_N"/>
</dbReference>
<dbReference type="SUPFAM" id="SSF51735">
    <property type="entry name" value="NAD(P)-binding Rossmann-fold domains"/>
    <property type="match status" value="1"/>
</dbReference>
<proteinExistence type="predicted"/>
<dbReference type="InterPro" id="IPR006036">
    <property type="entry name" value="K_uptake_TrkA"/>
</dbReference>
<accession>A0A9D9DJR2</accession>
<dbReference type="PROSITE" id="PS51201">
    <property type="entry name" value="RCK_N"/>
    <property type="match status" value="1"/>
</dbReference>
<evidence type="ECO:0000259" key="6">
    <source>
        <dbReference type="PROSITE" id="PS51202"/>
    </source>
</evidence>
<evidence type="ECO:0000256" key="2">
    <source>
        <dbReference type="ARBA" id="ARBA00022538"/>
    </source>
</evidence>
<dbReference type="PROSITE" id="PS51202">
    <property type="entry name" value="RCK_C"/>
    <property type="match status" value="1"/>
</dbReference>
<keyword evidence="2" id="KW-0406">Ion transport</keyword>
<name>A0A9D9DJR2_9BACL</name>
<gene>
    <name evidence="7" type="ORF">IAC58_05520</name>
</gene>